<dbReference type="EMBL" id="JADJMS010000009">
    <property type="protein sequence ID" value="MBK7414514.1"/>
    <property type="molecule type" value="Genomic_DNA"/>
</dbReference>
<dbReference type="AlphaFoldDB" id="A0A935MSG2"/>
<evidence type="ECO:0000313" key="4">
    <source>
        <dbReference type="Proteomes" id="UP000739411"/>
    </source>
</evidence>
<dbReference type="Pfam" id="PF01823">
    <property type="entry name" value="MACPF"/>
    <property type="match status" value="1"/>
</dbReference>
<evidence type="ECO:0000259" key="2">
    <source>
        <dbReference type="Pfam" id="PF01823"/>
    </source>
</evidence>
<reference evidence="3 4" key="1">
    <citation type="submission" date="2020-10" db="EMBL/GenBank/DDBJ databases">
        <title>Connecting structure to function with the recovery of over 1000 high-quality activated sludge metagenome-assembled genomes encoding full-length rRNA genes using long-read sequencing.</title>
        <authorList>
            <person name="Singleton C.M."/>
            <person name="Petriglieri F."/>
            <person name="Kristensen J.M."/>
            <person name="Kirkegaard R.H."/>
            <person name="Michaelsen T.Y."/>
            <person name="Andersen M.H."/>
            <person name="Karst S.M."/>
            <person name="Dueholm M.S."/>
            <person name="Nielsen P.H."/>
            <person name="Albertsen M."/>
        </authorList>
    </citation>
    <scope>NUCLEOTIDE SEQUENCE [LARGE SCALE GENOMIC DNA]</scope>
    <source>
        <strain evidence="3">EsbW_18-Q3-R4-48_BATAC.463</strain>
    </source>
</reference>
<comment type="caution">
    <text evidence="3">The sequence shown here is derived from an EMBL/GenBank/DDBJ whole genome shotgun (WGS) entry which is preliminary data.</text>
</comment>
<evidence type="ECO:0000313" key="3">
    <source>
        <dbReference type="EMBL" id="MBK7414514.1"/>
    </source>
</evidence>
<gene>
    <name evidence="3" type="ORF">IPJ38_04750</name>
</gene>
<evidence type="ECO:0000256" key="1">
    <source>
        <dbReference type="SAM" id="Coils"/>
    </source>
</evidence>
<keyword evidence="1" id="KW-0175">Coiled coil</keyword>
<sequence>MPNPTELELLESYLAHVGLGQYKEVFQKQGVTSIKLLKNLSAPVGQAVKTQIKEAIEKGDGDAKRSPSPLGAHQVESITAESVQAWIDAQEKSAPKAAAEDPEVKVKQEKINKAIDEVKKLREAAEKEAGAEKEKIQKDIAELLGSAVSRFREEGLGAFPSVKPEADNLALLLKDTEAALQRTSQMTAAAVKKNEMSAVDLIYANQLLRGRFVDAEGLHEAPGGAALAMPKRCTDADLFGPALEALDFGSSYRSESAMMRAERTIEINGSSFATANQASGAAFVGTGIGAMSCSVRYAQTKEERSDAFESSSGTSVMEVQTRYHWSPMRQIVFATRQFELSGEALSELRIIALLKDAPAKRLRAKEFMRLFGSHVFGRITLGGWYKYTAKATASSRKDRSTLEKAVATGMDWAVSVSASYVGLGGAGSVSSGNTGSVKNTQVSGHELRCEVDNHEVSITTTILGGTDGLPREEWLGSLQYAPQWREIQRSAPYPIWKVIAQTALSRLGLPNDGTPDIKSADGDAPDNPTLLALAALFEDVWLEDILKASLAPELAKLATTKNIEELERILSDATARDQHPLSWSIEQERMRPCIICSNVVAPVVYDNHLHCFGINPDGSVYRRAWNGSVWTSNKPVALTGVPANYKIHLVQAVPTPDNLPQIVLQGSDGCLFTGFGLDKIDLLPLTTLADRDSPYITLTRFGEGNTLYIFYVTHSCQVACLPFLPPNKLGTPSVIKDAVATVGERIATATFRGRLYLVYPTVGDNAPRLNLTSTEDGKTWAAPVRLPGEWAFGGAALTAFGPQGRTCSTAPMAGKCRRAAPFDYLTRWQHLEQTVTAGRGDSRK</sequence>
<organism evidence="3 4">
    <name type="scientific">Candidatus Dechloromonas phosphorivorans</name>
    <dbReference type="NCBI Taxonomy" id="2899244"/>
    <lineage>
        <taxon>Bacteria</taxon>
        <taxon>Pseudomonadati</taxon>
        <taxon>Pseudomonadota</taxon>
        <taxon>Betaproteobacteria</taxon>
        <taxon>Rhodocyclales</taxon>
        <taxon>Azonexaceae</taxon>
        <taxon>Dechloromonas</taxon>
    </lineage>
</organism>
<protein>
    <recommendedName>
        <fullName evidence="2">MACPF domain-containing protein</fullName>
    </recommendedName>
</protein>
<dbReference type="InterPro" id="IPR020864">
    <property type="entry name" value="MACPF"/>
</dbReference>
<feature type="domain" description="MACPF" evidence="2">
    <location>
        <begin position="344"/>
        <end position="483"/>
    </location>
</feature>
<feature type="coiled-coil region" evidence="1">
    <location>
        <begin position="104"/>
        <end position="135"/>
    </location>
</feature>
<proteinExistence type="predicted"/>
<accession>A0A935MSG2</accession>
<dbReference type="SUPFAM" id="SSF89372">
    <property type="entry name" value="Fucose-specific lectin"/>
    <property type="match status" value="1"/>
</dbReference>
<name>A0A935MSG2_9RHOO</name>
<dbReference type="Proteomes" id="UP000739411">
    <property type="component" value="Unassembled WGS sequence"/>
</dbReference>